<dbReference type="AlphaFoldDB" id="A0AAD3TD92"/>
<sequence>MTLTRSRARGRVTPAVHHASDSEDDGRTLHRRLDLFHDRRRLPAITSLTVWRKSLLYGCSGFTVIGPEGDLVFRVDNYIGRPCEIVLMDANGKSILLIRRRKKLILRDEWRVYGGEADDRNNKRSPPMQKRPICHVKKSVDIIRPKSNILARVFQGSMDKGPAYVIEGSYLKRSCKVLDKSRKIVAEIRKKEAMNGCASFGLEVFDLIVWPRFDSGFAMAIVLLLDQMFV</sequence>
<proteinExistence type="inferred from homology"/>
<comment type="similarity">
    <text evidence="1">Belongs to the LOR family.</text>
</comment>
<gene>
    <name evidence="3" type="ORF">Nepgr_028549</name>
</gene>
<dbReference type="InterPro" id="IPR025659">
    <property type="entry name" value="Tubby-like_C"/>
</dbReference>
<dbReference type="Proteomes" id="UP001279734">
    <property type="component" value="Unassembled WGS sequence"/>
</dbReference>
<evidence type="ECO:0008006" key="5">
    <source>
        <dbReference type="Google" id="ProtNLM"/>
    </source>
</evidence>
<dbReference type="PANTHER" id="PTHR31087:SF14">
    <property type="entry name" value="PROTEIN LURP-ONE-RELATED 17"/>
    <property type="match status" value="1"/>
</dbReference>
<organism evidence="3 4">
    <name type="scientific">Nepenthes gracilis</name>
    <name type="common">Slender pitcher plant</name>
    <dbReference type="NCBI Taxonomy" id="150966"/>
    <lineage>
        <taxon>Eukaryota</taxon>
        <taxon>Viridiplantae</taxon>
        <taxon>Streptophyta</taxon>
        <taxon>Embryophyta</taxon>
        <taxon>Tracheophyta</taxon>
        <taxon>Spermatophyta</taxon>
        <taxon>Magnoliopsida</taxon>
        <taxon>eudicotyledons</taxon>
        <taxon>Gunneridae</taxon>
        <taxon>Pentapetalae</taxon>
        <taxon>Caryophyllales</taxon>
        <taxon>Nepenthaceae</taxon>
        <taxon>Nepenthes</taxon>
    </lineage>
</organism>
<comment type="caution">
    <text evidence="3">The sequence shown here is derived from an EMBL/GenBank/DDBJ whole genome shotgun (WGS) entry which is preliminary data.</text>
</comment>
<accession>A0AAD3TD92</accession>
<evidence type="ECO:0000313" key="4">
    <source>
        <dbReference type="Proteomes" id="UP001279734"/>
    </source>
</evidence>
<evidence type="ECO:0000256" key="1">
    <source>
        <dbReference type="ARBA" id="ARBA00005437"/>
    </source>
</evidence>
<dbReference type="Pfam" id="PF04525">
    <property type="entry name" value="LOR"/>
    <property type="match status" value="1"/>
</dbReference>
<evidence type="ECO:0000256" key="2">
    <source>
        <dbReference type="SAM" id="MobiDB-lite"/>
    </source>
</evidence>
<dbReference type="SUPFAM" id="SSF54518">
    <property type="entry name" value="Tubby C-terminal domain-like"/>
    <property type="match status" value="1"/>
</dbReference>
<reference evidence="3" key="1">
    <citation type="submission" date="2023-05" db="EMBL/GenBank/DDBJ databases">
        <title>Nepenthes gracilis genome sequencing.</title>
        <authorList>
            <person name="Fukushima K."/>
        </authorList>
    </citation>
    <scope>NUCLEOTIDE SEQUENCE</scope>
    <source>
        <strain evidence="3">SING2019-196</strain>
    </source>
</reference>
<dbReference type="EMBL" id="BSYO01000031">
    <property type="protein sequence ID" value="GMH26706.1"/>
    <property type="molecule type" value="Genomic_DNA"/>
</dbReference>
<feature type="region of interest" description="Disordered" evidence="2">
    <location>
        <begin position="1"/>
        <end position="25"/>
    </location>
</feature>
<protein>
    <recommendedName>
        <fullName evidence="5">Protein LURP-one-related 5-like</fullName>
    </recommendedName>
</protein>
<feature type="compositionally biased region" description="Basic residues" evidence="2">
    <location>
        <begin position="1"/>
        <end position="10"/>
    </location>
</feature>
<dbReference type="InterPro" id="IPR007612">
    <property type="entry name" value="LOR"/>
</dbReference>
<evidence type="ECO:0000313" key="3">
    <source>
        <dbReference type="EMBL" id="GMH26706.1"/>
    </source>
</evidence>
<dbReference type="Gene3D" id="2.40.160.200">
    <property type="entry name" value="LURP1-related"/>
    <property type="match status" value="1"/>
</dbReference>
<keyword evidence="4" id="KW-1185">Reference proteome</keyword>
<dbReference type="InterPro" id="IPR038595">
    <property type="entry name" value="LOR_sf"/>
</dbReference>
<dbReference type="PANTHER" id="PTHR31087">
    <property type="match status" value="1"/>
</dbReference>
<name>A0AAD3TD92_NEPGR</name>